<feature type="domain" description="RmlD-like substrate binding" evidence="1">
    <location>
        <begin position="4"/>
        <end position="287"/>
    </location>
</feature>
<dbReference type="AlphaFoldDB" id="A0A381RTA2"/>
<sequence length="293" mass="32824">MKKKVLITGAFGQLGNAVLKKFQDTDMLATDLFIPEFSSGSYSSEILDVTKPEGVQNIVNRFQPDVVLNLAAMTDVDGCEINPEVAEKINSESVLNFLEVFDGAFIHISTDYVFNGKTGPYDEEDVPDPINMYGKTKLSSEKYVMKYPNPWCIVRTNVVFDYAKNSDASFVKWVIDSLQNERQIQVVHDQWNNPTWTDALADALRIIVDKEATGLFHYGGAEQINRLEFAQTIAKVFNLDDSLIKSITTESLNQIAPRPLKCGLKTHLIKSKLQVTTLPLEVSLKHIKSKLSS</sequence>
<dbReference type="SUPFAM" id="SSF51735">
    <property type="entry name" value="NAD(P)-binding Rossmann-fold domains"/>
    <property type="match status" value="1"/>
</dbReference>
<dbReference type="Gene3D" id="3.40.50.720">
    <property type="entry name" value="NAD(P)-binding Rossmann-like Domain"/>
    <property type="match status" value="1"/>
</dbReference>
<dbReference type="PANTHER" id="PTHR10491">
    <property type="entry name" value="DTDP-4-DEHYDRORHAMNOSE REDUCTASE"/>
    <property type="match status" value="1"/>
</dbReference>
<evidence type="ECO:0000313" key="2">
    <source>
        <dbReference type="EMBL" id="SUZ95102.1"/>
    </source>
</evidence>
<reference evidence="2" key="1">
    <citation type="submission" date="2018-05" db="EMBL/GenBank/DDBJ databases">
        <authorList>
            <person name="Lanie J.A."/>
            <person name="Ng W.-L."/>
            <person name="Kazmierczak K.M."/>
            <person name="Andrzejewski T.M."/>
            <person name="Davidsen T.M."/>
            <person name="Wayne K.J."/>
            <person name="Tettelin H."/>
            <person name="Glass J.I."/>
            <person name="Rusch D."/>
            <person name="Podicherti R."/>
            <person name="Tsui H.-C.T."/>
            <person name="Winkler M.E."/>
        </authorList>
    </citation>
    <scope>NUCLEOTIDE SEQUENCE</scope>
</reference>
<gene>
    <name evidence="2" type="ORF">METZ01_LOCUS47956</name>
</gene>
<accession>A0A381RTA2</accession>
<protein>
    <recommendedName>
        <fullName evidence="1">RmlD-like substrate binding domain-containing protein</fullName>
    </recommendedName>
</protein>
<dbReference type="PANTHER" id="PTHR10491:SF4">
    <property type="entry name" value="METHIONINE ADENOSYLTRANSFERASE 2 SUBUNIT BETA"/>
    <property type="match status" value="1"/>
</dbReference>
<proteinExistence type="predicted"/>
<name>A0A381RTA2_9ZZZZ</name>
<dbReference type="EMBL" id="UINC01002294">
    <property type="protein sequence ID" value="SUZ95102.1"/>
    <property type="molecule type" value="Genomic_DNA"/>
</dbReference>
<organism evidence="2">
    <name type="scientific">marine metagenome</name>
    <dbReference type="NCBI Taxonomy" id="408172"/>
    <lineage>
        <taxon>unclassified sequences</taxon>
        <taxon>metagenomes</taxon>
        <taxon>ecological metagenomes</taxon>
    </lineage>
</organism>
<dbReference type="CDD" id="cd05254">
    <property type="entry name" value="dTDP_HR_like_SDR_e"/>
    <property type="match status" value="1"/>
</dbReference>
<dbReference type="InterPro" id="IPR005913">
    <property type="entry name" value="dTDP_dehydrorham_reduct"/>
</dbReference>
<dbReference type="Pfam" id="PF04321">
    <property type="entry name" value="RmlD_sub_bind"/>
    <property type="match status" value="1"/>
</dbReference>
<evidence type="ECO:0000259" key="1">
    <source>
        <dbReference type="Pfam" id="PF04321"/>
    </source>
</evidence>
<dbReference type="InterPro" id="IPR029903">
    <property type="entry name" value="RmlD-like-bd"/>
</dbReference>
<dbReference type="InterPro" id="IPR036291">
    <property type="entry name" value="NAD(P)-bd_dom_sf"/>
</dbReference>